<dbReference type="Proteomes" id="UP000291562">
    <property type="component" value="Chromosome"/>
</dbReference>
<dbReference type="Gene3D" id="2.30.110.10">
    <property type="entry name" value="Electron Transport, Fmn-binding Protein, Chain A"/>
    <property type="match status" value="1"/>
</dbReference>
<dbReference type="PANTHER" id="PTHR34071:SF2">
    <property type="entry name" value="FLAVIN-NUCLEOTIDE-BINDING PROTEIN"/>
    <property type="match status" value="1"/>
</dbReference>
<dbReference type="PANTHER" id="PTHR34071">
    <property type="entry name" value="5-NITROIMIDAZOLE ANTIBIOTICS RESISTANCE PROTEIN, NIMA-FAMILY-RELATED PROTEIN-RELATED"/>
    <property type="match status" value="1"/>
</dbReference>
<dbReference type="AlphaFoldDB" id="A0A411HMF8"/>
<dbReference type="InterPro" id="IPR024747">
    <property type="entry name" value="Pyridox_Oxase-rel"/>
</dbReference>
<dbReference type="Pfam" id="PF12900">
    <property type="entry name" value="Pyridox_ox_2"/>
    <property type="match status" value="1"/>
</dbReference>
<dbReference type="EMBL" id="CP035704">
    <property type="protein sequence ID" value="QBB71610.1"/>
    <property type="molecule type" value="Genomic_DNA"/>
</dbReference>
<reference evidence="1 2" key="1">
    <citation type="submission" date="2019-01" db="EMBL/GenBank/DDBJ databases">
        <title>Pseudolysobacter antarctica gen. nov., sp. nov., isolated from Fildes Peninsula, Antarctica.</title>
        <authorList>
            <person name="Wei Z."/>
            <person name="Peng F."/>
        </authorList>
    </citation>
    <scope>NUCLEOTIDE SEQUENCE [LARGE SCALE GENOMIC DNA]</scope>
    <source>
        <strain evidence="1 2">AQ6-296</strain>
    </source>
</reference>
<accession>A0A411HMF8</accession>
<sequence length="226" mass="23960">MTDVAAKKTFPRQQVRRTKERASYEREQCYAILDAARIAHVGFSVEGQPFVIPMLFARDGDSVLLHGSVASRLQTQLASGIETCISVTLLDGLVLARSQFHHSVNYRSVVAFGRAYAINDPAEKVAALIHIVDTLIPGRASESRAGDAQELAATTVLRLALTDISAKVRSGGPKDAAADLGLPIWSGVVPLQTQHGAPQAAEDLTPGVKLPASVQALADLPTGTTT</sequence>
<dbReference type="SUPFAM" id="SSF50475">
    <property type="entry name" value="FMN-binding split barrel"/>
    <property type="match status" value="1"/>
</dbReference>
<gene>
    <name evidence="1" type="ORF">ELE36_15290</name>
</gene>
<dbReference type="OrthoDB" id="116031at2"/>
<keyword evidence="2" id="KW-1185">Reference proteome</keyword>
<dbReference type="KEGG" id="xbc:ELE36_15290"/>
<organism evidence="1 2">
    <name type="scientific">Pseudolysobacter antarcticus</name>
    <dbReference type="NCBI Taxonomy" id="2511995"/>
    <lineage>
        <taxon>Bacteria</taxon>
        <taxon>Pseudomonadati</taxon>
        <taxon>Pseudomonadota</taxon>
        <taxon>Gammaproteobacteria</taxon>
        <taxon>Lysobacterales</taxon>
        <taxon>Rhodanobacteraceae</taxon>
        <taxon>Pseudolysobacter</taxon>
    </lineage>
</organism>
<dbReference type="RefSeq" id="WP_129834781.1">
    <property type="nucleotide sequence ID" value="NZ_CP035704.1"/>
</dbReference>
<evidence type="ECO:0000313" key="2">
    <source>
        <dbReference type="Proteomes" id="UP000291562"/>
    </source>
</evidence>
<dbReference type="InterPro" id="IPR012349">
    <property type="entry name" value="Split_barrel_FMN-bd"/>
</dbReference>
<proteinExistence type="predicted"/>
<name>A0A411HMF8_9GAMM</name>
<evidence type="ECO:0000313" key="1">
    <source>
        <dbReference type="EMBL" id="QBB71610.1"/>
    </source>
</evidence>
<protein>
    <submittedName>
        <fullName evidence="1">Pyridoxamine 5'-phosphate oxidase family protein</fullName>
    </submittedName>
</protein>